<dbReference type="Pfam" id="PF11560">
    <property type="entry name" value="LAP2alpha"/>
    <property type="match status" value="1"/>
</dbReference>
<feature type="non-terminal residue" evidence="2">
    <location>
        <position position="1"/>
    </location>
</feature>
<gene>
    <name evidence="2" type="primary">Tmpo_1</name>
    <name evidence="2" type="ORF">CHIMIN_R15418</name>
</gene>
<name>A0A7K7FLT4_CHIMN</name>
<feature type="non-terminal residue" evidence="2">
    <location>
        <position position="442"/>
    </location>
</feature>
<accession>A0A7K7FLT4</accession>
<dbReference type="AlphaFoldDB" id="A0A7K7FLT4"/>
<evidence type="ECO:0000259" key="1">
    <source>
        <dbReference type="Pfam" id="PF11560"/>
    </source>
</evidence>
<reference evidence="2 3" key="1">
    <citation type="submission" date="2019-09" db="EMBL/GenBank/DDBJ databases">
        <title>Bird 10,000 Genomes (B10K) Project - Family phase.</title>
        <authorList>
            <person name="Zhang G."/>
        </authorList>
    </citation>
    <scope>NUCLEOTIDE SEQUENCE [LARGE SCALE GENOMIC DNA]</scope>
    <source>
        <strain evidence="2">B10K-UC-030-51</strain>
    </source>
</reference>
<dbReference type="Gene3D" id="1.10.287.3160">
    <property type="match status" value="1"/>
</dbReference>
<organism evidence="2 3">
    <name type="scientific">Chionis minor</name>
    <name type="common">Black-faced sheathbill</name>
    <dbReference type="NCBI Taxonomy" id="227182"/>
    <lineage>
        <taxon>Eukaryota</taxon>
        <taxon>Metazoa</taxon>
        <taxon>Chordata</taxon>
        <taxon>Craniata</taxon>
        <taxon>Vertebrata</taxon>
        <taxon>Euteleostomi</taxon>
        <taxon>Archelosauria</taxon>
        <taxon>Archosauria</taxon>
        <taxon>Dinosauria</taxon>
        <taxon>Saurischia</taxon>
        <taxon>Theropoda</taxon>
        <taxon>Coelurosauria</taxon>
        <taxon>Aves</taxon>
        <taxon>Neognathae</taxon>
        <taxon>Neoaves</taxon>
        <taxon>Charadriiformes</taxon>
        <taxon>Chionididae</taxon>
        <taxon>Chionis</taxon>
    </lineage>
</organism>
<evidence type="ECO:0000313" key="3">
    <source>
        <dbReference type="Proteomes" id="UP000557271"/>
    </source>
</evidence>
<comment type="caution">
    <text evidence="2">The sequence shown here is derived from an EMBL/GenBank/DDBJ whole genome shotgun (WGS) entry which is preliminary data.</text>
</comment>
<dbReference type="EMBL" id="VZSF01007232">
    <property type="protein sequence ID" value="NWY58224.1"/>
    <property type="molecule type" value="Genomic_DNA"/>
</dbReference>
<dbReference type="OrthoDB" id="9369413at2759"/>
<proteinExistence type="predicted"/>
<evidence type="ECO:0000313" key="2">
    <source>
        <dbReference type="EMBL" id="NWY58224.1"/>
    </source>
</evidence>
<dbReference type="InterPro" id="IPR021623">
    <property type="entry name" value="LAP2alpha_C"/>
</dbReference>
<keyword evidence="3" id="KW-1185">Reference proteome</keyword>
<protein>
    <submittedName>
        <fullName evidence="2">LAP2A protein</fullName>
    </submittedName>
</protein>
<sequence length="442" mass="47774">MLSDLARSIFLIAEAASRPREPPPELAAGPLVSSSAAGMLLEPRMSSRSQELSLLLDEAVTSSRVLPLPRVSEQPPSSPCDRVSPHPALSTGGCGSSSWMPGVAFGDEGCCYDSSGEADLADLAYCVRTEEQGGNTSTSENPSFPQFLKRLAKLVGFNLIPFQESTGSLIDQYLDQKPSCNRVAMPLHPVLDKLVKKVWQTPHTIPPVSKEIEGKYILPEDAVGYVSQPAHKSVVVQAAMAREKVGQEHGTALQNPELRCLDSFGQRVYQSAAAALRVVDYQVYMARGQAELWKKVSALAKRLPQDQHQAFQAVILEGADLARHQVQAAFDAGDTVARATASGVDAQRSAWLQASSFHEEVQIKLENLPYTGENLFGEQVEATLRRGKERQATLRFLRSMYCPSAPRSGVGKGEAPLHKPAFTSTVCFKGVQCPSGKGAPPH</sequence>
<feature type="domain" description="Lamina-associated polypeptide 2 alpha C-terminal" evidence="1">
    <location>
        <begin position="259"/>
        <end position="385"/>
    </location>
</feature>
<dbReference type="Proteomes" id="UP000557271">
    <property type="component" value="Unassembled WGS sequence"/>
</dbReference>